<dbReference type="PANTHER" id="PTHR19288">
    <property type="entry name" value="4-NITROPHENYLPHOSPHATASE-RELATED"/>
    <property type="match status" value="1"/>
</dbReference>
<evidence type="ECO:0000313" key="2">
    <source>
        <dbReference type="Proteomes" id="UP000199664"/>
    </source>
</evidence>
<dbReference type="Gene3D" id="3.40.50.1000">
    <property type="entry name" value="HAD superfamily/HAD-like"/>
    <property type="match status" value="2"/>
</dbReference>
<proteinExistence type="predicted"/>
<organism evidence="1 2">
    <name type="scientific">Bosea lupini</name>
    <dbReference type="NCBI Taxonomy" id="1036779"/>
    <lineage>
        <taxon>Bacteria</taxon>
        <taxon>Pseudomonadati</taxon>
        <taxon>Pseudomonadota</taxon>
        <taxon>Alphaproteobacteria</taxon>
        <taxon>Hyphomicrobiales</taxon>
        <taxon>Boseaceae</taxon>
        <taxon>Bosea</taxon>
    </lineage>
</organism>
<gene>
    <name evidence="1" type="ORF">SAMN04515666_101712</name>
</gene>
<reference evidence="2" key="1">
    <citation type="submission" date="2016-10" db="EMBL/GenBank/DDBJ databases">
        <authorList>
            <person name="Varghese N."/>
            <person name="Submissions S."/>
        </authorList>
    </citation>
    <scope>NUCLEOTIDE SEQUENCE [LARGE SCALE GENOMIC DNA]</scope>
    <source>
        <strain evidence="2">LMG 26383,CCUG 61248,R- 45681</strain>
    </source>
</reference>
<dbReference type="NCBIfam" id="TIGR01459">
    <property type="entry name" value="HAD-SF-IIA-hyp4"/>
    <property type="match status" value="1"/>
</dbReference>
<dbReference type="Proteomes" id="UP000199664">
    <property type="component" value="Unassembled WGS sequence"/>
</dbReference>
<dbReference type="AlphaFoldDB" id="A0A1H7HNS9"/>
<dbReference type="InterPro" id="IPR006356">
    <property type="entry name" value="HAD-SF_hydro_IIA_hyp3"/>
</dbReference>
<keyword evidence="2" id="KW-1185">Reference proteome</keyword>
<dbReference type="Pfam" id="PF13344">
    <property type="entry name" value="Hydrolase_6"/>
    <property type="match status" value="1"/>
</dbReference>
<name>A0A1H7HNS9_9HYPH</name>
<evidence type="ECO:0000313" key="1">
    <source>
        <dbReference type="EMBL" id="SEK51828.1"/>
    </source>
</evidence>
<dbReference type="InterPro" id="IPR006357">
    <property type="entry name" value="HAD-SF_hydro_IIA"/>
</dbReference>
<dbReference type="InterPro" id="IPR023214">
    <property type="entry name" value="HAD_sf"/>
</dbReference>
<dbReference type="EMBL" id="FOAN01000001">
    <property type="protein sequence ID" value="SEK51828.1"/>
    <property type="molecule type" value="Genomic_DNA"/>
</dbReference>
<dbReference type="Pfam" id="PF13242">
    <property type="entry name" value="Hydrolase_like"/>
    <property type="match status" value="1"/>
</dbReference>
<accession>A0A1H7HNS9</accession>
<dbReference type="GO" id="GO:0005737">
    <property type="term" value="C:cytoplasm"/>
    <property type="evidence" value="ECO:0007669"/>
    <property type="project" value="TreeGrafter"/>
</dbReference>
<protein>
    <submittedName>
        <fullName evidence="1">HAD-superfamily class IIA hydrolase, TIGR01459</fullName>
    </submittedName>
</protein>
<dbReference type="InterPro" id="IPR036412">
    <property type="entry name" value="HAD-like_sf"/>
</dbReference>
<keyword evidence="1" id="KW-0378">Hydrolase</keyword>
<dbReference type="PANTHER" id="PTHR19288:SF90">
    <property type="entry name" value="OS08G0542600 PROTEIN"/>
    <property type="match status" value="1"/>
</dbReference>
<dbReference type="STRING" id="1036779.SAMN04515666_101712"/>
<dbReference type="GO" id="GO:0016791">
    <property type="term" value="F:phosphatase activity"/>
    <property type="evidence" value="ECO:0007669"/>
    <property type="project" value="TreeGrafter"/>
</dbReference>
<sequence length="276" mass="29550">MPRYDGFLLDQWGVLHDGIRPYPGAVAALEMLRRASKRVIILSNSGRRGAENAAQLAKFGFARDLYDEVVSAGDDARDALAARDEPFHRALGRRCLLLAREGEAHLAQGLGLDLVDDVALADFILLMTMDPPRQSVAGWMSLLEAASARRLPMVCANPDMHRASPDGGLQEAPGLVARAYEQLGGIVRYHGKPESRIYRTCLAKLGLDRSRVVAIGDSLAHDIAGAQGAGIDSVFIGGGIHRGEIVWDGASMDPASCLALFARAGRSPTYALPLLG</sequence>
<dbReference type="SUPFAM" id="SSF56784">
    <property type="entry name" value="HAD-like"/>
    <property type="match status" value="1"/>
</dbReference>